<sequence length="91" mass="10249">MVTLSDYKLTYEITSLPTIIFAGMTAADEPFHFTRFEVPPINGPIECRFSLFDKSGNLIELSNQYVHSTTLVATCNIVPLRMIEKLVKPDP</sequence>
<reference evidence="1 2" key="1">
    <citation type="submission" date="2013-07" db="EMBL/GenBank/DDBJ databases">
        <title>Sequencing and analysis of the complete genome of Microcystis aeruginosa phage MaMV-DC.</title>
        <authorList>
            <person name="Ou T."/>
            <person name="Li S.H."/>
            <person name="Zhang Q.Y."/>
        </authorList>
    </citation>
    <scope>NUCLEOTIDE SEQUENCE [LARGE SCALE GENOMIC DNA]</scope>
</reference>
<evidence type="ECO:0000313" key="1">
    <source>
        <dbReference type="EMBL" id="AGR48646.1"/>
    </source>
</evidence>
<evidence type="ECO:0000313" key="2">
    <source>
        <dbReference type="Proteomes" id="UP000028567"/>
    </source>
</evidence>
<name>A0A075BS13_9CAUD</name>
<dbReference type="EMBL" id="KF356199">
    <property type="protein sequence ID" value="AGR48646.1"/>
    <property type="molecule type" value="Genomic_DNA"/>
</dbReference>
<dbReference type="GeneID" id="26643259"/>
<proteinExistence type="predicted"/>
<organism evidence="1 2">
    <name type="scientific">Microcystis phage MaMV-DC</name>
    <dbReference type="NCBI Taxonomy" id="1357715"/>
    <lineage>
        <taxon>Viruses</taxon>
        <taxon>Duplodnaviria</taxon>
        <taxon>Heunggongvirae</taxon>
        <taxon>Uroviricota</taxon>
        <taxon>Caudoviricetes</taxon>
        <taxon>Fukuivirus</taxon>
        <taxon>Fukuivirus MVDC</taxon>
    </lineage>
</organism>
<protein>
    <submittedName>
        <fullName evidence="1">Uncharacterized protein</fullName>
    </submittedName>
</protein>
<dbReference type="Proteomes" id="UP000028567">
    <property type="component" value="Segment"/>
</dbReference>
<dbReference type="RefSeq" id="YP_009217765.1">
    <property type="nucleotide sequence ID" value="NC_029002.1"/>
</dbReference>
<dbReference type="KEGG" id="vg:26643259"/>
<accession>A0A075BS13</accession>
<gene>
    <name evidence="1" type="ORF">MaMVDC_81</name>
</gene>
<keyword evidence="2" id="KW-1185">Reference proteome</keyword>